<name>A0A8C4XCR6_ERPCA</name>
<keyword evidence="1" id="KW-0677">Repeat</keyword>
<organism evidence="3 4">
    <name type="scientific">Erpetoichthys calabaricus</name>
    <name type="common">Rope fish</name>
    <name type="synonym">Calamoichthys calabaricus</name>
    <dbReference type="NCBI Taxonomy" id="27687"/>
    <lineage>
        <taxon>Eukaryota</taxon>
        <taxon>Metazoa</taxon>
        <taxon>Chordata</taxon>
        <taxon>Craniata</taxon>
        <taxon>Vertebrata</taxon>
        <taxon>Euteleostomi</taxon>
        <taxon>Actinopterygii</taxon>
        <taxon>Polypteriformes</taxon>
        <taxon>Polypteridae</taxon>
        <taxon>Erpetoichthys</taxon>
    </lineage>
</organism>
<keyword evidence="4" id="KW-1185">Reference proteome</keyword>
<dbReference type="AlphaFoldDB" id="A0A8C4XCR6"/>
<evidence type="ECO:0000313" key="4">
    <source>
        <dbReference type="Proteomes" id="UP000694620"/>
    </source>
</evidence>
<sequence length="252" mass="28172">MAEGSNNGSNSHLPNLQGVLRLAVEASTSSDSPVVSEPMSEERKAWLQEALSDLCRGQLDEVQQMKECLEILNTSEERSSEEEERDDEQLRKKEGALELLADLCENLDNACDLVKLGGLEFIVSHLLNDPSSGIRWRSAHLIGCACQNMPAVQSHLLTLKALPNLLELVDKDLNDTVRIKALYAVSCLVREEETAFQEFLQLDGFSVLLRGMQSGLDKLRTKSAFLLHNLLISHPEHRGKFREFCVNETKTL</sequence>
<accession>A0A8C4XCR6</accession>
<protein>
    <submittedName>
        <fullName evidence="3">HSPA (heat shock 70kDa) binding protein, cytoplasmic cochaperone 1</fullName>
    </submittedName>
</protein>
<dbReference type="Proteomes" id="UP000694620">
    <property type="component" value="Chromosome 11"/>
</dbReference>
<dbReference type="PANTHER" id="PTHR19316">
    <property type="entry name" value="PROTEIN FOLDING REGULATOR"/>
    <property type="match status" value="1"/>
</dbReference>
<evidence type="ECO:0000259" key="2">
    <source>
        <dbReference type="Pfam" id="PF08609"/>
    </source>
</evidence>
<dbReference type="InterPro" id="IPR016024">
    <property type="entry name" value="ARM-type_fold"/>
</dbReference>
<evidence type="ECO:0000256" key="1">
    <source>
        <dbReference type="ARBA" id="ARBA00022737"/>
    </source>
</evidence>
<dbReference type="GO" id="GO:0005783">
    <property type="term" value="C:endoplasmic reticulum"/>
    <property type="evidence" value="ECO:0007669"/>
    <property type="project" value="TreeGrafter"/>
</dbReference>
<dbReference type="InterPro" id="IPR050693">
    <property type="entry name" value="Hsp70_NEF-Inhibitors"/>
</dbReference>
<feature type="domain" description="Nucleotide exchange factor Fes1" evidence="2">
    <location>
        <begin position="16"/>
        <end position="113"/>
    </location>
</feature>
<reference evidence="3" key="1">
    <citation type="submission" date="2021-06" db="EMBL/GenBank/DDBJ databases">
        <authorList>
            <consortium name="Wellcome Sanger Institute Data Sharing"/>
        </authorList>
    </citation>
    <scope>NUCLEOTIDE SEQUENCE [LARGE SCALE GENOMIC DNA]</scope>
</reference>
<dbReference type="GO" id="GO:0000774">
    <property type="term" value="F:adenyl-nucleotide exchange factor activity"/>
    <property type="evidence" value="ECO:0007669"/>
    <property type="project" value="TreeGrafter"/>
</dbReference>
<dbReference type="SUPFAM" id="SSF48371">
    <property type="entry name" value="ARM repeat"/>
    <property type="match status" value="1"/>
</dbReference>
<dbReference type="Pfam" id="PF08609">
    <property type="entry name" value="Fes1"/>
    <property type="match status" value="1"/>
</dbReference>
<dbReference type="Gene3D" id="1.25.10.10">
    <property type="entry name" value="Leucine-rich Repeat Variant"/>
    <property type="match status" value="1"/>
</dbReference>
<dbReference type="Ensembl" id="ENSECRT00000021818.1">
    <property type="protein sequence ID" value="ENSECRP00000021354.1"/>
    <property type="gene ID" value="ENSECRG00000014396.1"/>
</dbReference>
<reference evidence="3" key="2">
    <citation type="submission" date="2025-08" db="UniProtKB">
        <authorList>
            <consortium name="Ensembl"/>
        </authorList>
    </citation>
    <scope>IDENTIFICATION</scope>
</reference>
<dbReference type="GeneTree" id="ENSGT00940000153909"/>
<dbReference type="PANTHER" id="PTHR19316:SF18">
    <property type="entry name" value="HSP70-BINDING PROTEIN 1"/>
    <property type="match status" value="1"/>
</dbReference>
<dbReference type="InterPro" id="IPR013918">
    <property type="entry name" value="Nucleotide_exch_fac_Fes1"/>
</dbReference>
<reference evidence="3" key="3">
    <citation type="submission" date="2025-09" db="UniProtKB">
        <authorList>
            <consortium name="Ensembl"/>
        </authorList>
    </citation>
    <scope>IDENTIFICATION</scope>
</reference>
<evidence type="ECO:0000313" key="3">
    <source>
        <dbReference type="Ensembl" id="ENSECRP00000021354.1"/>
    </source>
</evidence>
<proteinExistence type="predicted"/>
<dbReference type="InterPro" id="IPR011989">
    <property type="entry name" value="ARM-like"/>
</dbReference>